<dbReference type="GO" id="GO:0016757">
    <property type="term" value="F:glycosyltransferase activity"/>
    <property type="evidence" value="ECO:0007669"/>
    <property type="project" value="UniProtKB-KW"/>
</dbReference>
<evidence type="ECO:0000256" key="5">
    <source>
        <dbReference type="ARBA" id="ARBA00022746"/>
    </source>
</evidence>
<proteinExistence type="inferred from homology"/>
<comment type="pathway">
    <text evidence="8">Carotenoid biosynthesis; staphyloxanthin biosynthesis; staphyloxanthin from farnesyl diphosphate: step 4/5.</text>
</comment>
<sequence length="369" mass="41117">MIIFTGFTIWIIITLICGALIFKYKKLIDDAGGDEVHAVSIIIPARNEAGNLPVLLQSIRTQKGVDADVIVADDGSTDQTAEIAGHFGADVISVPETELPGKYFACFTGSRHAGHPLMLFLDADTHFTDDHSVSRLCAQYTRDGGRGALSVQPFHHTGKSHETLSAVFNLMTVAGINIFSVFKNKYQSGTLFGPVILTNKKDYEQAGGHMAAAGYIIEGEGLYRAYTAGDMPVSHYLGKRTVHFRMYSEGFQSMVDGWKKHISIGSENTAGPVMAAIMIWLSAGLIYPIFLLYTLIYEVFLLPAVVSAYLISSFQFHRLCRPLIDLSGFGSLFFPVYQYFFFFVYALSLYQIRIRKTVKWKDREMKHEK</sequence>
<evidence type="ECO:0000256" key="10">
    <source>
        <dbReference type="ARBA" id="ARBA00040345"/>
    </source>
</evidence>
<keyword evidence="6 11" id="KW-0472">Membrane</keyword>
<evidence type="ECO:0000256" key="8">
    <source>
        <dbReference type="ARBA" id="ARBA00037904"/>
    </source>
</evidence>
<feature type="transmembrane region" description="Helical" evidence="11">
    <location>
        <begin position="273"/>
        <end position="292"/>
    </location>
</feature>
<dbReference type="GO" id="GO:0005886">
    <property type="term" value="C:plasma membrane"/>
    <property type="evidence" value="ECO:0007669"/>
    <property type="project" value="UniProtKB-SubCell"/>
</dbReference>
<dbReference type="CDD" id="cd00761">
    <property type="entry name" value="Glyco_tranf_GTA_type"/>
    <property type="match status" value="1"/>
</dbReference>
<feature type="transmembrane region" description="Helical" evidence="11">
    <location>
        <begin position="336"/>
        <end position="354"/>
    </location>
</feature>
<evidence type="ECO:0000256" key="3">
    <source>
        <dbReference type="ARBA" id="ARBA00022676"/>
    </source>
</evidence>
<protein>
    <recommendedName>
        <fullName evidence="10">4,4'-diaponeurosporenoate glycosyltransferase</fullName>
    </recommendedName>
</protein>
<evidence type="ECO:0000259" key="12">
    <source>
        <dbReference type="Pfam" id="PF00535"/>
    </source>
</evidence>
<accession>A0A1M7DUG7</accession>
<feature type="domain" description="Glycosyltransferase 2-like" evidence="12">
    <location>
        <begin position="40"/>
        <end position="156"/>
    </location>
</feature>
<dbReference type="RefSeq" id="WP_072709020.1">
    <property type="nucleotide sequence ID" value="NZ_FRCF01000003.1"/>
</dbReference>
<keyword evidence="5" id="KW-0125">Carotenoid biosynthesis</keyword>
<keyword evidence="3" id="KW-0328">Glycosyltransferase</keyword>
<dbReference type="EMBL" id="FRCF01000003">
    <property type="protein sequence ID" value="SHL83154.1"/>
    <property type="molecule type" value="Genomic_DNA"/>
</dbReference>
<dbReference type="PANTHER" id="PTHR43646:SF2">
    <property type="entry name" value="GLYCOSYLTRANSFERASE 2-LIKE DOMAIN-CONTAINING PROTEIN"/>
    <property type="match status" value="1"/>
</dbReference>
<organism evidence="13 14">
    <name type="scientific">Lacicoccus alkaliphilus DSM 16010</name>
    <dbReference type="NCBI Taxonomy" id="1123231"/>
    <lineage>
        <taxon>Bacteria</taxon>
        <taxon>Bacillati</taxon>
        <taxon>Bacillota</taxon>
        <taxon>Bacilli</taxon>
        <taxon>Bacillales</taxon>
        <taxon>Salinicoccaceae</taxon>
        <taxon>Lacicoccus</taxon>
    </lineage>
</organism>
<keyword evidence="11" id="KW-0812">Transmembrane</keyword>
<dbReference type="PANTHER" id="PTHR43646">
    <property type="entry name" value="GLYCOSYLTRANSFERASE"/>
    <property type="match status" value="1"/>
</dbReference>
<evidence type="ECO:0000256" key="11">
    <source>
        <dbReference type="SAM" id="Phobius"/>
    </source>
</evidence>
<comment type="subcellular location">
    <subcellularLocation>
        <location evidence="1">Cell membrane</location>
    </subcellularLocation>
</comment>
<dbReference type="AlphaFoldDB" id="A0A1M7DUG7"/>
<evidence type="ECO:0000313" key="13">
    <source>
        <dbReference type="EMBL" id="SHL83154.1"/>
    </source>
</evidence>
<evidence type="ECO:0000256" key="1">
    <source>
        <dbReference type="ARBA" id="ARBA00004236"/>
    </source>
</evidence>
<dbReference type="InterPro" id="IPR029044">
    <property type="entry name" value="Nucleotide-diphossugar_trans"/>
</dbReference>
<evidence type="ECO:0000256" key="2">
    <source>
        <dbReference type="ARBA" id="ARBA00022475"/>
    </source>
</evidence>
<dbReference type="STRING" id="1123231.SAMN02745189_01000"/>
<dbReference type="Pfam" id="PF00535">
    <property type="entry name" value="Glycos_transf_2"/>
    <property type="match status" value="1"/>
</dbReference>
<dbReference type="Gene3D" id="3.90.550.10">
    <property type="entry name" value="Spore Coat Polysaccharide Biosynthesis Protein SpsA, Chain A"/>
    <property type="match status" value="1"/>
</dbReference>
<dbReference type="GO" id="GO:0016117">
    <property type="term" value="P:carotenoid biosynthetic process"/>
    <property type="evidence" value="ECO:0007669"/>
    <property type="project" value="UniProtKB-KW"/>
</dbReference>
<evidence type="ECO:0000313" key="14">
    <source>
        <dbReference type="Proteomes" id="UP000184206"/>
    </source>
</evidence>
<evidence type="ECO:0000256" key="4">
    <source>
        <dbReference type="ARBA" id="ARBA00022679"/>
    </source>
</evidence>
<keyword evidence="14" id="KW-1185">Reference proteome</keyword>
<evidence type="ECO:0000256" key="9">
    <source>
        <dbReference type="ARBA" id="ARBA00038120"/>
    </source>
</evidence>
<dbReference type="SUPFAM" id="SSF53448">
    <property type="entry name" value="Nucleotide-diphospho-sugar transferases"/>
    <property type="match status" value="1"/>
</dbReference>
<comment type="similarity">
    <text evidence="9">Belongs to the glycosyltransferase 2 family. CrtQ subfamily.</text>
</comment>
<keyword evidence="11" id="KW-1133">Transmembrane helix</keyword>
<evidence type="ECO:0000256" key="6">
    <source>
        <dbReference type="ARBA" id="ARBA00023136"/>
    </source>
</evidence>
<dbReference type="OrthoDB" id="9806525at2"/>
<evidence type="ECO:0000256" key="7">
    <source>
        <dbReference type="ARBA" id="ARBA00037281"/>
    </source>
</evidence>
<name>A0A1M7DUG7_9BACL</name>
<keyword evidence="4 13" id="KW-0808">Transferase</keyword>
<dbReference type="Proteomes" id="UP000184206">
    <property type="component" value="Unassembled WGS sequence"/>
</dbReference>
<comment type="function">
    <text evidence="7">Catalyzes the glycosylation of 4,4'-diaponeurosporenoate, i.e. the esterification of glucose at the C1'' position with the carboxyl group of 4,4'-diaponeurosporenic acid, to form glycosyl-4,4'-diaponeurosporenoate. This is a step in the biosynthesis of staphyloxanthin, an orange pigment present in most staphylococci strains.</text>
</comment>
<dbReference type="InterPro" id="IPR001173">
    <property type="entry name" value="Glyco_trans_2-like"/>
</dbReference>
<reference evidence="13 14" key="1">
    <citation type="submission" date="2016-11" db="EMBL/GenBank/DDBJ databases">
        <authorList>
            <person name="Jaros S."/>
            <person name="Januszkiewicz K."/>
            <person name="Wedrychowicz H."/>
        </authorList>
    </citation>
    <scope>NUCLEOTIDE SEQUENCE [LARGE SCALE GENOMIC DNA]</scope>
    <source>
        <strain evidence="13 14">DSM 16010</strain>
    </source>
</reference>
<keyword evidence="2" id="KW-1003">Cell membrane</keyword>
<feature type="transmembrane region" description="Helical" evidence="11">
    <location>
        <begin position="6"/>
        <end position="22"/>
    </location>
</feature>
<gene>
    <name evidence="13" type="ORF">SAMN02745189_01000</name>
</gene>